<reference evidence="2 3" key="1">
    <citation type="submission" date="2020-08" db="EMBL/GenBank/DDBJ databases">
        <title>Sequencing the genomes of 1000 actinobacteria strains.</title>
        <authorList>
            <person name="Klenk H.-P."/>
        </authorList>
    </citation>
    <scope>NUCLEOTIDE SEQUENCE [LARGE SCALE GENOMIC DNA]</scope>
    <source>
        <strain evidence="2 3">DSM 24947</strain>
    </source>
</reference>
<name>A0A7W7FGR1_9MICO</name>
<evidence type="ECO:0000259" key="1">
    <source>
        <dbReference type="Pfam" id="PF08818"/>
    </source>
</evidence>
<organism evidence="2 3">
    <name type="scientific">Microbacterium marinum</name>
    <dbReference type="NCBI Taxonomy" id="421115"/>
    <lineage>
        <taxon>Bacteria</taxon>
        <taxon>Bacillati</taxon>
        <taxon>Actinomycetota</taxon>
        <taxon>Actinomycetes</taxon>
        <taxon>Micrococcales</taxon>
        <taxon>Microbacteriaceae</taxon>
        <taxon>Microbacterium</taxon>
    </lineage>
</organism>
<sequence>MPSDTSVDEALDRATGPRRGEVTELLELFEHVAQRPPVVWAERIVGFGQYGYAYDSGREGIAPEIAFASGSKHTLYLVEGFAERWPDLLERLGPHRTSSACLYLPRLSGVDQDALRELLDRSLAVIRDVHGDGK</sequence>
<proteinExistence type="predicted"/>
<protein>
    <recommendedName>
        <fullName evidence="1">YdhG-like domain-containing protein</fullName>
    </recommendedName>
</protein>
<keyword evidence="3" id="KW-1185">Reference proteome</keyword>
<gene>
    <name evidence="2" type="ORF">BKA24_000340</name>
</gene>
<dbReference type="Proteomes" id="UP000573729">
    <property type="component" value="Unassembled WGS sequence"/>
</dbReference>
<dbReference type="EMBL" id="JACHMD010000001">
    <property type="protein sequence ID" value="MBB4665631.1"/>
    <property type="molecule type" value="Genomic_DNA"/>
</dbReference>
<dbReference type="InterPro" id="IPR014922">
    <property type="entry name" value="YdhG-like"/>
</dbReference>
<evidence type="ECO:0000313" key="3">
    <source>
        <dbReference type="Proteomes" id="UP000573729"/>
    </source>
</evidence>
<accession>A0A7W7FGR1</accession>
<evidence type="ECO:0000313" key="2">
    <source>
        <dbReference type="EMBL" id="MBB4665631.1"/>
    </source>
</evidence>
<dbReference type="AlphaFoldDB" id="A0A7W7FGR1"/>
<comment type="caution">
    <text evidence="2">The sequence shown here is derived from an EMBL/GenBank/DDBJ whole genome shotgun (WGS) entry which is preliminary data.</text>
</comment>
<dbReference type="RefSeq" id="WP_062637438.1">
    <property type="nucleotide sequence ID" value="NZ_JACHMD010000001.1"/>
</dbReference>
<feature type="domain" description="YdhG-like" evidence="1">
    <location>
        <begin position="18"/>
        <end position="121"/>
    </location>
</feature>
<dbReference type="Pfam" id="PF08818">
    <property type="entry name" value="DUF1801"/>
    <property type="match status" value="1"/>
</dbReference>